<dbReference type="PIRSF" id="PIRSF010130">
    <property type="entry name" value="PduL"/>
    <property type="match status" value="1"/>
</dbReference>
<dbReference type="GO" id="GO:0046872">
    <property type="term" value="F:metal ion binding"/>
    <property type="evidence" value="ECO:0007669"/>
    <property type="project" value="UniProtKB-KW"/>
</dbReference>
<gene>
    <name evidence="11" type="ORF">SAMN02194393_05395</name>
</gene>
<proteinExistence type="inferred from homology"/>
<keyword evidence="6" id="KW-0479">Metal-binding</keyword>
<evidence type="ECO:0000256" key="1">
    <source>
        <dbReference type="ARBA" id="ARBA00001947"/>
    </source>
</evidence>
<dbReference type="OrthoDB" id="9784365at2"/>
<dbReference type="PANTHER" id="PTHR39453">
    <property type="entry name" value="PHOSPHATE PROPANOYLTRANSFERASE"/>
    <property type="match status" value="1"/>
</dbReference>
<dbReference type="STRING" id="36842.SAMN02194393_05395"/>
<evidence type="ECO:0000256" key="6">
    <source>
        <dbReference type="ARBA" id="ARBA00022723"/>
    </source>
</evidence>
<evidence type="ECO:0000256" key="5">
    <source>
        <dbReference type="ARBA" id="ARBA00022679"/>
    </source>
</evidence>
<evidence type="ECO:0000313" key="11">
    <source>
        <dbReference type="EMBL" id="SKC91864.1"/>
    </source>
</evidence>
<comment type="pathway">
    <text evidence="10">Polyol metabolism; 1,2-propanediol degradation.</text>
</comment>
<accession>A0A1T5MUY1</accession>
<evidence type="ECO:0000256" key="9">
    <source>
        <dbReference type="ARBA" id="ARBA00047589"/>
    </source>
</evidence>
<keyword evidence="8 10" id="KW-0012">Acyltransferase</keyword>
<dbReference type="InterPro" id="IPR008300">
    <property type="entry name" value="PTAC"/>
</dbReference>
<comment type="cofactor">
    <cofactor evidence="1">
        <name>Zn(2+)</name>
        <dbReference type="ChEBI" id="CHEBI:29105"/>
    </cofactor>
</comment>
<evidence type="ECO:0000256" key="3">
    <source>
        <dbReference type="ARBA" id="ARBA00012206"/>
    </source>
</evidence>
<keyword evidence="12" id="KW-1185">Reference proteome</keyword>
<name>A0A1T5MUY1_9FIRM</name>
<dbReference type="EMBL" id="FUZT01000026">
    <property type="protein sequence ID" value="SKC91864.1"/>
    <property type="molecule type" value="Genomic_DNA"/>
</dbReference>
<dbReference type="UniPathway" id="UPA00621"/>
<dbReference type="RefSeq" id="WP_079495959.1">
    <property type="nucleotide sequence ID" value="NZ_FUZT01000026.1"/>
</dbReference>
<evidence type="ECO:0000256" key="2">
    <source>
        <dbReference type="ARBA" id="ARBA00007342"/>
    </source>
</evidence>
<organism evidence="11 12">
    <name type="scientific">Maledivibacter halophilus</name>
    <dbReference type="NCBI Taxonomy" id="36842"/>
    <lineage>
        <taxon>Bacteria</taxon>
        <taxon>Bacillati</taxon>
        <taxon>Bacillota</taxon>
        <taxon>Clostridia</taxon>
        <taxon>Peptostreptococcales</taxon>
        <taxon>Caminicellaceae</taxon>
        <taxon>Maledivibacter</taxon>
    </lineage>
</organism>
<dbReference type="Pfam" id="PF06130">
    <property type="entry name" value="PTAC"/>
    <property type="match status" value="1"/>
</dbReference>
<dbReference type="PANTHER" id="PTHR39453:SF1">
    <property type="entry name" value="PHOSPHATE PROPANOYLTRANSFERASE"/>
    <property type="match status" value="1"/>
</dbReference>
<dbReference type="NCBIfam" id="NF011652">
    <property type="entry name" value="PRK15070.1"/>
    <property type="match status" value="1"/>
</dbReference>
<keyword evidence="5 10" id="KW-0808">Transferase</keyword>
<reference evidence="11 12" key="1">
    <citation type="submission" date="2017-02" db="EMBL/GenBank/DDBJ databases">
        <authorList>
            <person name="Peterson S.W."/>
        </authorList>
    </citation>
    <scope>NUCLEOTIDE SEQUENCE [LARGE SCALE GENOMIC DNA]</scope>
    <source>
        <strain evidence="11 12">M1</strain>
    </source>
</reference>
<dbReference type="AlphaFoldDB" id="A0A1T5MUY1"/>
<dbReference type="EC" id="2.3.1.222" evidence="3 10"/>
<protein>
    <recommendedName>
        <fullName evidence="4 10">Phosphate propanoyltransferase</fullName>
        <ecNumber evidence="3 10">2.3.1.222</ecNumber>
    </recommendedName>
</protein>
<dbReference type="GO" id="GO:0016747">
    <property type="term" value="F:acyltransferase activity, transferring groups other than amino-acyl groups"/>
    <property type="evidence" value="ECO:0007669"/>
    <property type="project" value="InterPro"/>
</dbReference>
<comment type="catalytic activity">
    <reaction evidence="9 10">
        <text>propanoyl-CoA + phosphate = propanoyl phosphate + CoA</text>
        <dbReference type="Rhea" id="RHEA:28046"/>
        <dbReference type="ChEBI" id="CHEBI:43474"/>
        <dbReference type="ChEBI" id="CHEBI:57287"/>
        <dbReference type="ChEBI" id="CHEBI:57392"/>
        <dbReference type="ChEBI" id="CHEBI:58933"/>
        <dbReference type="EC" id="2.3.1.222"/>
    </reaction>
</comment>
<evidence type="ECO:0000256" key="8">
    <source>
        <dbReference type="ARBA" id="ARBA00023315"/>
    </source>
</evidence>
<dbReference type="GO" id="GO:0051144">
    <property type="term" value="P:1,2-propanediol catabolic process"/>
    <property type="evidence" value="ECO:0007669"/>
    <property type="project" value="UniProtKB-UniPathway"/>
</dbReference>
<sequence>MIQIDKALIEKITEEVKRQIKKYETGIPVGVSNRHIHLSHEDLYKLFGNGYELTKYKDLSQPGQFAAKETVSIEGPKGSFKKVRILGPVRKDTQIEISVSDGFKLGITPIVRESGNIGDTPGVIIKGPKGRIVKNKGVIAALRHIHMPVDYAREHGFNNGDMVTVITEGIRKTAFYNVLIRVSDKYNLEMHIDMDEANSSGLKNGDRVEIVKK</sequence>
<evidence type="ECO:0000256" key="10">
    <source>
        <dbReference type="PIRNR" id="PIRNR010130"/>
    </source>
</evidence>
<evidence type="ECO:0000256" key="7">
    <source>
        <dbReference type="ARBA" id="ARBA00022833"/>
    </source>
</evidence>
<keyword evidence="7" id="KW-0862">Zinc</keyword>
<evidence type="ECO:0000256" key="4">
    <source>
        <dbReference type="ARBA" id="ARBA00020837"/>
    </source>
</evidence>
<evidence type="ECO:0000313" key="12">
    <source>
        <dbReference type="Proteomes" id="UP000190285"/>
    </source>
</evidence>
<comment type="similarity">
    <text evidence="2 10">Belongs to the PduL family.</text>
</comment>
<comment type="function">
    <text evidence="10">Involved in 1,2-propanediol (1,2-PD) degradation by catalyzing the conversion of propanoyl-CoA to propanoyl-phosphate.</text>
</comment>
<dbReference type="Proteomes" id="UP000190285">
    <property type="component" value="Unassembled WGS sequence"/>
</dbReference>